<dbReference type="PANTHER" id="PTHR30061:SF50">
    <property type="entry name" value="MALTOSE_MALTODEXTRIN-BINDING PERIPLASMIC PROTEIN"/>
    <property type="match status" value="1"/>
</dbReference>
<proteinExistence type="inferred from homology"/>
<evidence type="ECO:0000256" key="1">
    <source>
        <dbReference type="ARBA" id="ARBA00008520"/>
    </source>
</evidence>
<dbReference type="Gene3D" id="3.40.190.10">
    <property type="entry name" value="Periplasmic binding protein-like II"/>
    <property type="match status" value="2"/>
</dbReference>
<keyword evidence="5" id="KW-1185">Reference proteome</keyword>
<evidence type="ECO:0000256" key="2">
    <source>
        <dbReference type="ARBA" id="ARBA00022448"/>
    </source>
</evidence>
<evidence type="ECO:0000313" key="4">
    <source>
        <dbReference type="EMBL" id="MCD2423055.1"/>
    </source>
</evidence>
<comment type="caution">
    <text evidence="4">The sequence shown here is derived from an EMBL/GenBank/DDBJ whole genome shotgun (WGS) entry which is preliminary data.</text>
</comment>
<organism evidence="4 5">
    <name type="scientific">Niabella pedocola</name>
    <dbReference type="NCBI Taxonomy" id="1752077"/>
    <lineage>
        <taxon>Bacteria</taxon>
        <taxon>Pseudomonadati</taxon>
        <taxon>Bacteroidota</taxon>
        <taxon>Chitinophagia</taxon>
        <taxon>Chitinophagales</taxon>
        <taxon>Chitinophagaceae</taxon>
        <taxon>Niabella</taxon>
    </lineage>
</organism>
<sequence>MDKIVLKGITWDHSRGIVPLQAAAQRFSELHPNVQILWEKRSLQAFADYSIEKLTEAYDLLIIDHPWVGSASVTNCVLPLNDYLPEAFLKELQQHSAGASHDSYAYDGKQWALAIDAATPVASMRMDLLQQQQVSAPQTWEEVMTIAAKGKAAAPAIPIDLLMNFYTFCRAHGGDPFQDEAVIDAATGMAALTTMKEFYDLLDRRFFLMNPIAVAEAMSNTNNYWYCPFAYGYSNYARKHYSRHLLIYTNAVTFNGRRLQTTLGGTGIAVSAYGNHQSVALDFAQFVCAPEWQGTAYVLTGGQPGYDFGYDDTVNDQVCNGFFKNTRNTLEHAYVRPRYHGYLHFQDAGGFYIQEYLKGNMLSPQSVLAKLNTLYAESLKPVRPL</sequence>
<comment type="similarity">
    <text evidence="1">Belongs to the bacterial solute-binding protein 1 family.</text>
</comment>
<protein>
    <submittedName>
        <fullName evidence="4">Extracellular solute-binding protein</fullName>
    </submittedName>
</protein>
<dbReference type="InterPro" id="IPR006059">
    <property type="entry name" value="SBP"/>
</dbReference>
<dbReference type="EMBL" id="JAJNEC010000005">
    <property type="protein sequence ID" value="MCD2423055.1"/>
    <property type="molecule type" value="Genomic_DNA"/>
</dbReference>
<accession>A0ABS8PQD9</accession>
<dbReference type="Pfam" id="PF01547">
    <property type="entry name" value="SBP_bac_1"/>
    <property type="match status" value="1"/>
</dbReference>
<dbReference type="RefSeq" id="WP_231004325.1">
    <property type="nucleotide sequence ID" value="NZ_JAJNEC010000005.1"/>
</dbReference>
<keyword evidence="2" id="KW-0813">Transport</keyword>
<name>A0ABS8PQD9_9BACT</name>
<keyword evidence="3" id="KW-0732">Signal</keyword>
<dbReference type="SUPFAM" id="SSF53850">
    <property type="entry name" value="Periplasmic binding protein-like II"/>
    <property type="match status" value="1"/>
</dbReference>
<gene>
    <name evidence="4" type="ORF">LQ567_09800</name>
</gene>
<reference evidence="4 5" key="1">
    <citation type="submission" date="2021-11" db="EMBL/GenBank/DDBJ databases">
        <title>Genomic of Niabella pedocola.</title>
        <authorList>
            <person name="Wu T."/>
        </authorList>
    </citation>
    <scope>NUCLEOTIDE SEQUENCE [LARGE SCALE GENOMIC DNA]</scope>
    <source>
        <strain evidence="4 5">JCM 31011</strain>
    </source>
</reference>
<dbReference type="PANTHER" id="PTHR30061">
    <property type="entry name" value="MALTOSE-BINDING PERIPLASMIC PROTEIN"/>
    <property type="match status" value="1"/>
</dbReference>
<evidence type="ECO:0000256" key="3">
    <source>
        <dbReference type="ARBA" id="ARBA00022729"/>
    </source>
</evidence>
<evidence type="ECO:0000313" key="5">
    <source>
        <dbReference type="Proteomes" id="UP001199816"/>
    </source>
</evidence>
<dbReference type="Proteomes" id="UP001199816">
    <property type="component" value="Unassembled WGS sequence"/>
</dbReference>